<keyword evidence="2" id="KW-0963">Cytoplasm</keyword>
<dbReference type="PROSITE" id="PS01319">
    <property type="entry name" value="RBFA"/>
    <property type="match status" value="1"/>
</dbReference>
<keyword evidence="1 2" id="KW-0690">Ribosome biogenesis</keyword>
<reference evidence="3" key="1">
    <citation type="journal article" date="2024" name="Syst. Appl. Microbiol.">
        <title>First single-strain enrichments of Electrothrix cable bacteria, description of E. aestuarii sp. nov. and E. rattekaaiensis sp. nov., and proposal of a cable bacteria taxonomy following the rules of the SeqCode.</title>
        <authorList>
            <person name="Plum-Jensen L.E."/>
            <person name="Schramm A."/>
            <person name="Marshall I.P.G."/>
        </authorList>
    </citation>
    <scope>NUCLEOTIDE SEQUENCE</scope>
    <source>
        <strain evidence="3">Rat1</strain>
    </source>
</reference>
<comment type="subunit">
    <text evidence="2">Monomer. Binds 30S ribosomal subunits, but not 50S ribosomal subunits or 70S ribosomes.</text>
</comment>
<reference evidence="3" key="2">
    <citation type="submission" date="2024-06" db="EMBL/GenBank/DDBJ databases">
        <authorList>
            <person name="Plum-Jensen L.E."/>
            <person name="Schramm A."/>
            <person name="Marshall I.P.G."/>
        </authorList>
    </citation>
    <scope>NUCLEOTIDE SEQUENCE</scope>
    <source>
        <strain evidence="3">Rat1</strain>
    </source>
</reference>
<comment type="subcellular location">
    <subcellularLocation>
        <location evidence="2">Cytoplasm</location>
    </subcellularLocation>
</comment>
<dbReference type="PANTHER" id="PTHR33515:SF1">
    <property type="entry name" value="RIBOSOME-BINDING FACTOR A, CHLOROPLASTIC-RELATED"/>
    <property type="match status" value="1"/>
</dbReference>
<protein>
    <recommendedName>
        <fullName evidence="2">Ribosome-binding factor A</fullName>
    </recommendedName>
</protein>
<dbReference type="InterPro" id="IPR020053">
    <property type="entry name" value="Ribosome-bd_factorA_CS"/>
</dbReference>
<comment type="similarity">
    <text evidence="2">Belongs to the RbfA family.</text>
</comment>
<proteinExistence type="inferred from homology"/>
<dbReference type="InterPro" id="IPR015946">
    <property type="entry name" value="KH_dom-like_a/b"/>
</dbReference>
<dbReference type="AlphaFoldDB" id="A0AAU8LTK0"/>
<organism evidence="3">
    <name type="scientific">Candidatus Electrothrix aestuarii</name>
    <dbReference type="NCBI Taxonomy" id="3062594"/>
    <lineage>
        <taxon>Bacteria</taxon>
        <taxon>Pseudomonadati</taxon>
        <taxon>Thermodesulfobacteriota</taxon>
        <taxon>Desulfobulbia</taxon>
        <taxon>Desulfobulbales</taxon>
        <taxon>Desulfobulbaceae</taxon>
        <taxon>Candidatus Electrothrix</taxon>
    </lineage>
</organism>
<dbReference type="Pfam" id="PF02033">
    <property type="entry name" value="RBFA"/>
    <property type="match status" value="1"/>
</dbReference>
<sequence length="131" mass="14993">MEFDFNLPGLGRPKSSRPDRVAEAIHQELSILLQQKVRDSRLGGVCISKVQMSPDLKRAKVYYSLLAGNSASAARKGLEAARGFFRSHIAKIMNLRYTPELVFYHDNQQKEIDRLDQLFAEINQDRKEQSE</sequence>
<dbReference type="GO" id="GO:0043024">
    <property type="term" value="F:ribosomal small subunit binding"/>
    <property type="evidence" value="ECO:0007669"/>
    <property type="project" value="TreeGrafter"/>
</dbReference>
<gene>
    <name evidence="2 3" type="primary">rbfA</name>
    <name evidence="3" type="ORF">Q3M24_20300</name>
</gene>
<dbReference type="EMBL" id="CP159373">
    <property type="protein sequence ID" value="XCN72606.1"/>
    <property type="molecule type" value="Genomic_DNA"/>
</dbReference>
<dbReference type="KEGG" id="eaj:Q3M24_20300"/>
<dbReference type="GO" id="GO:0030490">
    <property type="term" value="P:maturation of SSU-rRNA"/>
    <property type="evidence" value="ECO:0007669"/>
    <property type="project" value="UniProtKB-UniRule"/>
</dbReference>
<accession>A0AAU8LTK0</accession>
<evidence type="ECO:0000256" key="1">
    <source>
        <dbReference type="ARBA" id="ARBA00022517"/>
    </source>
</evidence>
<dbReference type="SUPFAM" id="SSF89919">
    <property type="entry name" value="Ribosome-binding factor A, RbfA"/>
    <property type="match status" value="1"/>
</dbReference>
<dbReference type="GO" id="GO:0005829">
    <property type="term" value="C:cytosol"/>
    <property type="evidence" value="ECO:0007669"/>
    <property type="project" value="TreeGrafter"/>
</dbReference>
<dbReference type="InterPro" id="IPR000238">
    <property type="entry name" value="RbfA"/>
</dbReference>
<evidence type="ECO:0000256" key="2">
    <source>
        <dbReference type="HAMAP-Rule" id="MF_00003"/>
    </source>
</evidence>
<evidence type="ECO:0000313" key="3">
    <source>
        <dbReference type="EMBL" id="XCN72606.1"/>
    </source>
</evidence>
<dbReference type="HAMAP" id="MF_00003">
    <property type="entry name" value="RbfA"/>
    <property type="match status" value="1"/>
</dbReference>
<dbReference type="PANTHER" id="PTHR33515">
    <property type="entry name" value="RIBOSOME-BINDING FACTOR A, CHLOROPLASTIC-RELATED"/>
    <property type="match status" value="1"/>
</dbReference>
<comment type="function">
    <text evidence="2">One of several proteins that assist in the late maturation steps of the functional core of the 30S ribosomal subunit. Associates with free 30S ribosomal subunits (but not with 30S subunits that are part of 70S ribosomes or polysomes). Required for efficient processing of 16S rRNA. May interact with the 5'-terminal helix region of 16S rRNA.</text>
</comment>
<dbReference type="InterPro" id="IPR023799">
    <property type="entry name" value="RbfA_dom_sf"/>
</dbReference>
<name>A0AAU8LTK0_9BACT</name>
<dbReference type="Gene3D" id="3.30.300.20">
    <property type="match status" value="1"/>
</dbReference>
<dbReference type="NCBIfam" id="TIGR00082">
    <property type="entry name" value="rbfA"/>
    <property type="match status" value="1"/>
</dbReference>